<organism evidence="2 3">
    <name type="scientific">Thalassiosira oceanica</name>
    <name type="common">Marine diatom</name>
    <dbReference type="NCBI Taxonomy" id="159749"/>
    <lineage>
        <taxon>Eukaryota</taxon>
        <taxon>Sar</taxon>
        <taxon>Stramenopiles</taxon>
        <taxon>Ochrophyta</taxon>
        <taxon>Bacillariophyta</taxon>
        <taxon>Coscinodiscophyceae</taxon>
        <taxon>Thalassiosirophycidae</taxon>
        <taxon>Thalassiosirales</taxon>
        <taxon>Thalassiosiraceae</taxon>
        <taxon>Thalassiosira</taxon>
    </lineage>
</organism>
<accession>K0RCB6</accession>
<dbReference type="OrthoDB" id="422042at2759"/>
<feature type="compositionally biased region" description="Basic and acidic residues" evidence="1">
    <location>
        <begin position="175"/>
        <end position="189"/>
    </location>
</feature>
<dbReference type="Proteomes" id="UP000266841">
    <property type="component" value="Unassembled WGS sequence"/>
</dbReference>
<feature type="region of interest" description="Disordered" evidence="1">
    <location>
        <begin position="162"/>
        <end position="208"/>
    </location>
</feature>
<feature type="region of interest" description="Disordered" evidence="1">
    <location>
        <begin position="95"/>
        <end position="115"/>
    </location>
</feature>
<gene>
    <name evidence="2" type="ORF">THAOC_31144</name>
</gene>
<evidence type="ECO:0000256" key="1">
    <source>
        <dbReference type="SAM" id="MobiDB-lite"/>
    </source>
</evidence>
<sequence>ADALDKEMKLTRDLMELFIEYQVPSDLLSYNGHSESAALEDKIANVTANVKAVVDVIESQKEKQLKDDMTMAYMDDLIQRREQLIMSERVVRYERGNDGSSRRGSARKRKTAEYQSIPLQHPIPYQSCMMMDCGDDLDFEFGSWCADEEDLCFSRDEFADATSTNEGGSPAGHEGAADRTENKSPRNDVDGQGTTSGGRSDPGDSITQQEGVDFTLIPKQLDQLVERKVDAASLRSTTIKTSSNWTRNRQMNLLSKPERHSLDTDGIRREKSKAFDLLDALSRSGSLAIAHSELHVVVAMTHCFEKDLMGTVIRDNVNPIEKIECSTLLLASAVHGVSARELVCDANELRRLRMTTPRLLEG</sequence>
<dbReference type="EMBL" id="AGNL01044328">
    <property type="protein sequence ID" value="EJK49929.1"/>
    <property type="molecule type" value="Genomic_DNA"/>
</dbReference>
<keyword evidence="3" id="KW-1185">Reference proteome</keyword>
<dbReference type="AlphaFoldDB" id="K0RCB6"/>
<proteinExistence type="predicted"/>
<reference evidence="2 3" key="1">
    <citation type="journal article" date="2012" name="Genome Biol.">
        <title>Genome and low-iron response of an oceanic diatom adapted to chronic iron limitation.</title>
        <authorList>
            <person name="Lommer M."/>
            <person name="Specht M."/>
            <person name="Roy A.S."/>
            <person name="Kraemer L."/>
            <person name="Andreson R."/>
            <person name="Gutowska M.A."/>
            <person name="Wolf J."/>
            <person name="Bergner S.V."/>
            <person name="Schilhabel M.B."/>
            <person name="Klostermeier U.C."/>
            <person name="Beiko R.G."/>
            <person name="Rosenstiel P."/>
            <person name="Hippler M."/>
            <person name="Laroche J."/>
        </authorList>
    </citation>
    <scope>NUCLEOTIDE SEQUENCE [LARGE SCALE GENOMIC DNA]</scope>
    <source>
        <strain evidence="2 3">CCMP1005</strain>
    </source>
</reference>
<feature type="non-terminal residue" evidence="2">
    <location>
        <position position="1"/>
    </location>
</feature>
<evidence type="ECO:0000313" key="2">
    <source>
        <dbReference type="EMBL" id="EJK49929.1"/>
    </source>
</evidence>
<dbReference type="eggNOG" id="ENOG502QTE1">
    <property type="taxonomic scope" value="Eukaryota"/>
</dbReference>
<comment type="caution">
    <text evidence="2">The sequence shown here is derived from an EMBL/GenBank/DDBJ whole genome shotgun (WGS) entry which is preliminary data.</text>
</comment>
<name>K0RCB6_THAOC</name>
<evidence type="ECO:0000313" key="3">
    <source>
        <dbReference type="Proteomes" id="UP000266841"/>
    </source>
</evidence>
<protein>
    <submittedName>
        <fullName evidence="2">Uncharacterized protein</fullName>
    </submittedName>
</protein>